<dbReference type="Gene3D" id="2.60.40.10">
    <property type="entry name" value="Immunoglobulins"/>
    <property type="match status" value="1"/>
</dbReference>
<feature type="non-terminal residue" evidence="7">
    <location>
        <position position="1"/>
    </location>
</feature>
<protein>
    <recommendedName>
        <fullName evidence="6">MSP domain-containing protein</fullName>
    </recommendedName>
</protein>
<comment type="subcellular location">
    <subcellularLocation>
        <location evidence="1">Membrane</location>
        <topology evidence="1">Multi-pass membrane protein</topology>
    </subcellularLocation>
</comment>
<keyword evidence="4 5" id="KW-0472">Membrane</keyword>
<evidence type="ECO:0000256" key="3">
    <source>
        <dbReference type="ARBA" id="ARBA00022989"/>
    </source>
</evidence>
<dbReference type="Pfam" id="PF00635">
    <property type="entry name" value="Motile_Sperm"/>
    <property type="match status" value="1"/>
</dbReference>
<organism evidence="7 8">
    <name type="scientific">Brachionus calyciflorus</name>
    <dbReference type="NCBI Taxonomy" id="104777"/>
    <lineage>
        <taxon>Eukaryota</taxon>
        <taxon>Metazoa</taxon>
        <taxon>Spiralia</taxon>
        <taxon>Gnathifera</taxon>
        <taxon>Rotifera</taxon>
        <taxon>Eurotatoria</taxon>
        <taxon>Monogononta</taxon>
        <taxon>Pseudotrocha</taxon>
        <taxon>Ploima</taxon>
        <taxon>Brachionidae</taxon>
        <taxon>Brachionus</taxon>
    </lineage>
</organism>
<accession>A0A814Q4G9</accession>
<dbReference type="PANTHER" id="PTHR34441:SF1">
    <property type="entry name" value="MOTILE SPERM DOMAIN-CONTAINING 1"/>
    <property type="match status" value="1"/>
</dbReference>
<evidence type="ECO:0000256" key="1">
    <source>
        <dbReference type="ARBA" id="ARBA00004141"/>
    </source>
</evidence>
<evidence type="ECO:0000313" key="8">
    <source>
        <dbReference type="Proteomes" id="UP000663879"/>
    </source>
</evidence>
<evidence type="ECO:0000256" key="5">
    <source>
        <dbReference type="SAM" id="Phobius"/>
    </source>
</evidence>
<comment type="caution">
    <text evidence="7">The sequence shown here is derived from an EMBL/GenBank/DDBJ whole genome shotgun (WGS) entry which is preliminary data.</text>
</comment>
<name>A0A814Q4G9_9BILA</name>
<sequence length="247" mass="28412">EMTNNCDLLIYPLLFEFYSDDAKSLQQEIHLHNQFDFTVKFKVLTTAPKKYTVSNPEGSIPPKTSVELIVKHSHSSFGDSNSNDTLRVKFYHNEDKVSKRDLPLYSIVSRKEHVMSQMMGKSFISSTYSNDSSEEKYMHSSFSYGNSLNDMMASQNELIRRGKDIKKPLPDRHKFYADQIALYNGDNVNYLVIIIGLICLTILFLPNYIPESQNVQGYLPAYLHVSYEIKLFCSFILGMVTMVILKN</sequence>
<dbReference type="InterPro" id="IPR013783">
    <property type="entry name" value="Ig-like_fold"/>
</dbReference>
<dbReference type="GO" id="GO:0005737">
    <property type="term" value="C:cytoplasm"/>
    <property type="evidence" value="ECO:0007669"/>
    <property type="project" value="TreeGrafter"/>
</dbReference>
<dbReference type="InterPro" id="IPR039283">
    <property type="entry name" value="MOSPD1/3"/>
</dbReference>
<reference evidence="7" key="1">
    <citation type="submission" date="2021-02" db="EMBL/GenBank/DDBJ databases">
        <authorList>
            <person name="Nowell W R."/>
        </authorList>
    </citation>
    <scope>NUCLEOTIDE SEQUENCE</scope>
    <source>
        <strain evidence="7">Ploen Becks lab</strain>
    </source>
</reference>
<dbReference type="InterPro" id="IPR000535">
    <property type="entry name" value="MSP_dom"/>
</dbReference>
<evidence type="ECO:0000259" key="6">
    <source>
        <dbReference type="PROSITE" id="PS50202"/>
    </source>
</evidence>
<dbReference type="SUPFAM" id="SSF49354">
    <property type="entry name" value="PapD-like"/>
    <property type="match status" value="1"/>
</dbReference>
<proteinExistence type="predicted"/>
<feature type="transmembrane region" description="Helical" evidence="5">
    <location>
        <begin position="188"/>
        <end position="209"/>
    </location>
</feature>
<dbReference type="AlphaFoldDB" id="A0A814Q4G9"/>
<dbReference type="Proteomes" id="UP000663879">
    <property type="component" value="Unassembled WGS sequence"/>
</dbReference>
<evidence type="ECO:0000313" key="7">
    <source>
        <dbReference type="EMBL" id="CAF1115175.1"/>
    </source>
</evidence>
<feature type="transmembrane region" description="Helical" evidence="5">
    <location>
        <begin position="229"/>
        <end position="245"/>
    </location>
</feature>
<evidence type="ECO:0000256" key="2">
    <source>
        <dbReference type="ARBA" id="ARBA00022692"/>
    </source>
</evidence>
<keyword evidence="8" id="KW-1185">Reference proteome</keyword>
<keyword evidence="3 5" id="KW-1133">Transmembrane helix</keyword>
<dbReference type="EMBL" id="CAJNOC010008414">
    <property type="protein sequence ID" value="CAF1115175.1"/>
    <property type="molecule type" value="Genomic_DNA"/>
</dbReference>
<evidence type="ECO:0000256" key="4">
    <source>
        <dbReference type="ARBA" id="ARBA00023136"/>
    </source>
</evidence>
<dbReference type="PANTHER" id="PTHR34441">
    <property type="entry name" value="MOTILE SPERM DOMAIN-CONTAINING PROTEIN 1"/>
    <property type="match status" value="1"/>
</dbReference>
<dbReference type="OrthoDB" id="10022288at2759"/>
<dbReference type="PROSITE" id="PS50202">
    <property type="entry name" value="MSP"/>
    <property type="match status" value="1"/>
</dbReference>
<dbReference type="InterPro" id="IPR008962">
    <property type="entry name" value="PapD-like_sf"/>
</dbReference>
<feature type="domain" description="MSP" evidence="6">
    <location>
        <begin position="7"/>
        <end position="129"/>
    </location>
</feature>
<keyword evidence="2 5" id="KW-0812">Transmembrane</keyword>
<gene>
    <name evidence="7" type="ORF">OXX778_LOCUS21798</name>
</gene>
<dbReference type="GO" id="GO:0016020">
    <property type="term" value="C:membrane"/>
    <property type="evidence" value="ECO:0007669"/>
    <property type="project" value="UniProtKB-SubCell"/>
</dbReference>